<protein>
    <recommendedName>
        <fullName evidence="2">Tc1-like transposase DDE domain-containing protein</fullName>
    </recommendedName>
</protein>
<feature type="region of interest" description="Disordered" evidence="1">
    <location>
        <begin position="1"/>
        <end position="28"/>
    </location>
</feature>
<dbReference type="Pfam" id="PF13358">
    <property type="entry name" value="DDE_3"/>
    <property type="match status" value="1"/>
</dbReference>
<organism evidence="3 4">
    <name type="scientific">Oopsacas minuta</name>
    <dbReference type="NCBI Taxonomy" id="111878"/>
    <lineage>
        <taxon>Eukaryota</taxon>
        <taxon>Metazoa</taxon>
        <taxon>Porifera</taxon>
        <taxon>Hexactinellida</taxon>
        <taxon>Hexasterophora</taxon>
        <taxon>Lyssacinosida</taxon>
        <taxon>Leucopsacidae</taxon>
        <taxon>Oopsacas</taxon>
    </lineage>
</organism>
<dbReference type="AlphaFoldDB" id="A0AAV7JH77"/>
<gene>
    <name evidence="3" type="ORF">LOD99_11973</name>
</gene>
<accession>A0AAV7JH77</accession>
<proteinExistence type="predicted"/>
<feature type="domain" description="Tc1-like transposase DDE" evidence="2">
    <location>
        <begin position="133"/>
        <end position="200"/>
    </location>
</feature>
<dbReference type="Gene3D" id="3.30.420.10">
    <property type="entry name" value="Ribonuclease H-like superfamily/Ribonuclease H"/>
    <property type="match status" value="1"/>
</dbReference>
<reference evidence="3 4" key="1">
    <citation type="journal article" date="2023" name="BMC Biol.">
        <title>The compact genome of the sponge Oopsacas minuta (Hexactinellida) is lacking key metazoan core genes.</title>
        <authorList>
            <person name="Santini S."/>
            <person name="Schenkelaars Q."/>
            <person name="Jourda C."/>
            <person name="Duchesne M."/>
            <person name="Belahbib H."/>
            <person name="Rocher C."/>
            <person name="Selva M."/>
            <person name="Riesgo A."/>
            <person name="Vervoort M."/>
            <person name="Leys S.P."/>
            <person name="Kodjabachian L."/>
            <person name="Le Bivic A."/>
            <person name="Borchiellini C."/>
            <person name="Claverie J.M."/>
            <person name="Renard E."/>
        </authorList>
    </citation>
    <scope>NUCLEOTIDE SEQUENCE [LARGE SCALE GENOMIC DNA]</scope>
    <source>
        <strain evidence="3">SPO-2</strain>
    </source>
</reference>
<sequence>MCQEAYRFGPKKHEPQQIRHKSVGRPVENSPQQVVELCSKCFLKGRTRRAPGLSSDSSSLNKSASSSVLSVSLELSDMLQIQTKGILSNNGLKQSVNAEYYINEILEKCCLPTYKRKKMRGPLAKRKLYRKMSDTLFVQDGAPAHTAKKTQKWHSNHLSGFWAKDIWPSNSPDLSPIENLWAIMQAELDKGKLATNLKQLTKILENI</sequence>
<evidence type="ECO:0000313" key="4">
    <source>
        <dbReference type="Proteomes" id="UP001165289"/>
    </source>
</evidence>
<dbReference type="InterPro" id="IPR036397">
    <property type="entry name" value="RNaseH_sf"/>
</dbReference>
<evidence type="ECO:0000313" key="3">
    <source>
        <dbReference type="EMBL" id="KAI6648164.1"/>
    </source>
</evidence>
<comment type="caution">
    <text evidence="3">The sequence shown here is derived from an EMBL/GenBank/DDBJ whole genome shotgun (WGS) entry which is preliminary data.</text>
</comment>
<dbReference type="Proteomes" id="UP001165289">
    <property type="component" value="Unassembled WGS sequence"/>
</dbReference>
<dbReference type="GO" id="GO:0003676">
    <property type="term" value="F:nucleic acid binding"/>
    <property type="evidence" value="ECO:0007669"/>
    <property type="project" value="InterPro"/>
</dbReference>
<dbReference type="InterPro" id="IPR038717">
    <property type="entry name" value="Tc1-like_DDE_dom"/>
</dbReference>
<evidence type="ECO:0000259" key="2">
    <source>
        <dbReference type="Pfam" id="PF13358"/>
    </source>
</evidence>
<keyword evidence="4" id="KW-1185">Reference proteome</keyword>
<dbReference type="EMBL" id="JAKMXF010000332">
    <property type="protein sequence ID" value="KAI6648164.1"/>
    <property type="molecule type" value="Genomic_DNA"/>
</dbReference>
<evidence type="ECO:0000256" key="1">
    <source>
        <dbReference type="SAM" id="MobiDB-lite"/>
    </source>
</evidence>
<name>A0AAV7JH77_9METZ</name>